<evidence type="ECO:0000313" key="2">
    <source>
        <dbReference type="Proteomes" id="UP000230233"/>
    </source>
</evidence>
<dbReference type="AlphaFoldDB" id="A0A2G5VSS3"/>
<evidence type="ECO:0000313" key="1">
    <source>
        <dbReference type="EMBL" id="PIC54720.1"/>
    </source>
</evidence>
<dbReference type="STRING" id="1611254.A0A2G5VSS3"/>
<name>A0A2G5VSS3_9PELO</name>
<dbReference type="OrthoDB" id="5874939at2759"/>
<dbReference type="EMBL" id="PDUG01000001">
    <property type="protein sequence ID" value="PIC54720.1"/>
    <property type="molecule type" value="Genomic_DNA"/>
</dbReference>
<organism evidence="1 2">
    <name type="scientific">Caenorhabditis nigoni</name>
    <dbReference type="NCBI Taxonomy" id="1611254"/>
    <lineage>
        <taxon>Eukaryota</taxon>
        <taxon>Metazoa</taxon>
        <taxon>Ecdysozoa</taxon>
        <taxon>Nematoda</taxon>
        <taxon>Chromadorea</taxon>
        <taxon>Rhabditida</taxon>
        <taxon>Rhabditina</taxon>
        <taxon>Rhabditomorpha</taxon>
        <taxon>Rhabditoidea</taxon>
        <taxon>Rhabditidae</taxon>
        <taxon>Peloderinae</taxon>
        <taxon>Caenorhabditis</taxon>
    </lineage>
</organism>
<comment type="caution">
    <text evidence="1">The sequence shown here is derived from an EMBL/GenBank/DDBJ whole genome shotgun (WGS) entry which is preliminary data.</text>
</comment>
<dbReference type="Proteomes" id="UP000230233">
    <property type="component" value="Chromosome I"/>
</dbReference>
<reference evidence="2" key="1">
    <citation type="submission" date="2017-10" db="EMBL/GenBank/DDBJ databases">
        <title>Rapid genome shrinkage in a self-fertile nematode reveals novel sperm competition proteins.</title>
        <authorList>
            <person name="Yin D."/>
            <person name="Schwarz E.M."/>
            <person name="Thomas C.G."/>
            <person name="Felde R.L."/>
            <person name="Korf I.F."/>
            <person name="Cutter A.D."/>
            <person name="Schartner C.M."/>
            <person name="Ralston E.J."/>
            <person name="Meyer B.J."/>
            <person name="Haag E.S."/>
        </authorList>
    </citation>
    <scope>NUCLEOTIDE SEQUENCE [LARGE SCALE GENOMIC DNA]</scope>
    <source>
        <strain evidence="2">JU1422</strain>
    </source>
</reference>
<gene>
    <name evidence="1" type="primary">Cnig_chr_I.g3852</name>
    <name evidence="1" type="ORF">B9Z55_003852</name>
</gene>
<keyword evidence="2" id="KW-1185">Reference proteome</keyword>
<accession>A0A2G5VSS3</accession>
<protein>
    <submittedName>
        <fullName evidence="1">Uncharacterized protein</fullName>
    </submittedName>
</protein>
<proteinExistence type="predicted"/>
<sequence>MELHIWPSDFGLPTIDVSSLQFLVRKSYSIEQNPLKIGKMFRPAQKCAQALFEWSNQPVRGEVLMESSQWSRKSMETQNQ</sequence>